<comment type="caution">
    <text evidence="15">The sequence shown here is derived from an EMBL/GenBank/DDBJ whole genome shotgun (WGS) entry which is preliminary data.</text>
</comment>
<dbReference type="PROSITE" id="PS51194">
    <property type="entry name" value="HELICASE_CTER"/>
    <property type="match status" value="1"/>
</dbReference>
<dbReference type="SMART" id="SM00847">
    <property type="entry name" value="HA2"/>
    <property type="match status" value="1"/>
</dbReference>
<feature type="region of interest" description="Disordered" evidence="12">
    <location>
        <begin position="1"/>
        <end position="78"/>
    </location>
</feature>
<keyword evidence="4" id="KW-0396">Initiation factor</keyword>
<keyword evidence="16" id="KW-1185">Reference proteome</keyword>
<dbReference type="GO" id="GO:0005524">
    <property type="term" value="F:ATP binding"/>
    <property type="evidence" value="ECO:0007669"/>
    <property type="project" value="UniProtKB-KW"/>
</dbReference>
<feature type="region of interest" description="Disordered" evidence="12">
    <location>
        <begin position="592"/>
        <end position="625"/>
    </location>
</feature>
<dbReference type="Pfam" id="PF07717">
    <property type="entry name" value="OB_NTP_bind"/>
    <property type="match status" value="1"/>
</dbReference>
<dbReference type="OrthoDB" id="5600252at2759"/>
<evidence type="ECO:0000313" key="16">
    <source>
        <dbReference type="Proteomes" id="UP000242180"/>
    </source>
</evidence>
<dbReference type="Pfam" id="PF24385">
    <property type="entry name" value="DSRM_DHX29"/>
    <property type="match status" value="1"/>
</dbReference>
<dbReference type="Pfam" id="PF00271">
    <property type="entry name" value="Helicase_C"/>
    <property type="match status" value="1"/>
</dbReference>
<keyword evidence="10" id="KW-0175">Coiled coil</keyword>
<keyword evidence="5" id="KW-0547">Nucleotide-binding</keyword>
<dbReference type="Gene3D" id="1.20.120.1080">
    <property type="match status" value="1"/>
</dbReference>
<keyword evidence="8" id="KW-0067">ATP-binding</keyword>
<dbReference type="InterPro" id="IPR011709">
    <property type="entry name" value="DEAD-box_helicase_OB_fold"/>
</dbReference>
<dbReference type="FunCoup" id="A0A1X2HTU2">
    <property type="interactions" value="434"/>
</dbReference>
<evidence type="ECO:0000259" key="14">
    <source>
        <dbReference type="PROSITE" id="PS51194"/>
    </source>
</evidence>
<dbReference type="InterPro" id="IPR056328">
    <property type="entry name" value="DSRM_DHX29"/>
</dbReference>
<evidence type="ECO:0000256" key="11">
    <source>
        <dbReference type="ARBA" id="ARBA00047984"/>
    </source>
</evidence>
<dbReference type="PANTHER" id="PTHR18934:SF145">
    <property type="entry name" value="ATP-DEPENDENT RNA HELICASE DHX57-RELATED"/>
    <property type="match status" value="1"/>
</dbReference>
<dbReference type="InParanoid" id="A0A1X2HTU2"/>
<evidence type="ECO:0000256" key="10">
    <source>
        <dbReference type="ARBA" id="ARBA00023054"/>
    </source>
</evidence>
<dbReference type="SMART" id="SM00490">
    <property type="entry name" value="HELICc"/>
    <property type="match status" value="1"/>
</dbReference>
<dbReference type="InterPro" id="IPR027417">
    <property type="entry name" value="P-loop_NTPase"/>
</dbReference>
<dbReference type="FunFam" id="1.20.120.1080:FF:000002">
    <property type="entry name" value="Putative ATP-dependent RNA helicase DHX36"/>
    <property type="match status" value="1"/>
</dbReference>
<gene>
    <name evidence="15" type="ORF">BCR43DRAFT_31232</name>
</gene>
<dbReference type="PROSITE" id="PS51192">
    <property type="entry name" value="HELICASE_ATP_BIND_1"/>
    <property type="match status" value="1"/>
</dbReference>
<evidence type="ECO:0000256" key="1">
    <source>
        <dbReference type="ARBA" id="ARBA00008792"/>
    </source>
</evidence>
<feature type="region of interest" description="Disordered" evidence="12">
    <location>
        <begin position="380"/>
        <end position="416"/>
    </location>
</feature>
<dbReference type="GO" id="GO:0003743">
    <property type="term" value="F:translation initiation factor activity"/>
    <property type="evidence" value="ECO:0007669"/>
    <property type="project" value="UniProtKB-KW"/>
</dbReference>
<feature type="domain" description="Helicase ATP-binding" evidence="13">
    <location>
        <begin position="673"/>
        <end position="845"/>
    </location>
</feature>
<protein>
    <recommendedName>
        <fullName evidence="2">RNA helicase</fullName>
        <ecNumber evidence="2">3.6.4.13</ecNumber>
    </recommendedName>
</protein>
<dbReference type="InterPro" id="IPR059023">
    <property type="entry name" value="RNA_hel_CTD"/>
</dbReference>
<evidence type="ECO:0000313" key="15">
    <source>
        <dbReference type="EMBL" id="ORZ02997.1"/>
    </source>
</evidence>
<evidence type="ECO:0000256" key="4">
    <source>
        <dbReference type="ARBA" id="ARBA00022540"/>
    </source>
</evidence>
<dbReference type="STRING" id="13706.A0A1X2HTU2"/>
<dbReference type="FunFam" id="3.40.50.300:FF:000500">
    <property type="entry name" value="ATP-dependent RNA helicase DHX29"/>
    <property type="match status" value="1"/>
</dbReference>
<sequence>MGRKSKKTVAGSARGFATASTPVKQPSLYHDYDHATENEQGTSPSKTSPRRRDRRGPKPDTPPLEQPEPEPEKAPRLARRFNPLNEYKAKTAFKSFQHVDHVEIGERVRPFALSSQLEDSLVQVLKKREEGDISKTVKSLTRRQSHPLDKDRAISTLDVHYRTLAMIGFQREDIERAFKCTIATSMDDLLDWLCLYVPYDRIPVGFFDKYYSEEVMSISAQLASDELPNVSSTTVCNTHDQAIGQQKPKVEEQDDLTIIPKKEESFQNDDKDYKARILQAAMEYDDNEEPDINEQYAELKVEVSQIESLLPTGRKEKKNRKKHAELSPEEIEEKKKVVEKLRKRMRDMEGNWEFDKYKAEDYYIEKQRISKERREEALIEESTRKSLHAPDPVAGDAGANTGGDDHGDDGFGFGFGDEDEDSGLFGNMMNEEVPESPIMPASTPAATWTHVDLSAPKSWKGRAPCDLLREHCKKHTFYSRQAYASKELGTRTWRATVKLIPEDTLQEHVLVEIPSDYVTANAKDAENLAATAALFHLDPESSVYRILPPAFKDIWLEWDSEKKRQEELPKTEEEERRMSLFLSLLEESYNSRKNNKRLPSRRDEEETETEDDMQATSDNVRAADISRSKLRRSEEIFRDAQQEFRSRVQNDGYKKMHNQRKQLPMAAYREQVLDLVREHQITIISGETGCGKSTQVPQFLAEELLLHAKDRGSVICTQPRRISAMSIAQRVSAEMNDPPKSIGSRRALVGYQIRLESKVSEENVLKFCTTGILLRRLETDPHLEGVTHIIVDEVHERTIESDFLLIVLRKLCQDRPDLRVILMSATLKAEQFSCYFGGCPVISVPGRTFPVQVQYLEDAIEATGFVLEEDSPYALRHLRVRRDQGSADISGKGGTSRKVRLEWFEEESDEESYKPRDFGSKLRTVDTIAKEMDEEDNVEDDQGPKYSRQTIRMLRRMDENKINYDLLFALLEYICSNADTSKVPEKGAILVFLPGMPEIRKLYDLLSSHPELGDSSKYLLIALHSTLSSEHQERAFEVPPDGIRKIVLSTNIAETGVTIKDVTVVVDTGMAKVVSYDEKRRVTQLQQTYISKANAHQRRGRAGRVQEGVCFHLFTQKRYQHMPNHELPEILRLPLEELCLRIKICELGSIREVLASALDPPLSKQVDNAIMTLEEVQALSSDGTESLTALGAHLANLPVDVHIGKMMMFGAIFRCLDPILTIAASLSYKSPFVRPFGKEKEADAARAGFRYADSDFLTIYNAYLQWRQYLITVKQSTSWRRKIRAFCSKHYLSNENLEMIEDMKRQFLGLLMSIGFVKADASEVLDRYELKRDTKFCQIPAAYNIYAQSVPVVNAALAAGLYPKIAEKQPGFEGDFMNKDLKLYIHPSSSLAKRELLLPTDFLIYNTVVMSYDKVSMWEVGAVDIVAIMLLAADMQIKHTQRRVKVDGWLTFECFARTAVLIKFLRIELNRWLTAKMDQPDLDLTEYSGDMMNVIVRVLEGKAQPSESK</sequence>
<evidence type="ECO:0000256" key="2">
    <source>
        <dbReference type="ARBA" id="ARBA00012552"/>
    </source>
</evidence>
<evidence type="ECO:0000256" key="6">
    <source>
        <dbReference type="ARBA" id="ARBA00022801"/>
    </source>
</evidence>
<keyword evidence="6 15" id="KW-0378">Hydrolase</keyword>
<dbReference type="EC" id="3.6.4.13" evidence="2"/>
<dbReference type="CDD" id="cd18791">
    <property type="entry name" value="SF2_C_RHA"/>
    <property type="match status" value="1"/>
</dbReference>
<name>A0A1X2HTU2_SYNRA</name>
<dbReference type="Proteomes" id="UP000242180">
    <property type="component" value="Unassembled WGS sequence"/>
</dbReference>
<evidence type="ECO:0000259" key="13">
    <source>
        <dbReference type="PROSITE" id="PS51192"/>
    </source>
</evidence>
<dbReference type="Pfam" id="PF24899">
    <property type="entry name" value="UBA_DHX29"/>
    <property type="match status" value="1"/>
</dbReference>
<dbReference type="PANTHER" id="PTHR18934">
    <property type="entry name" value="ATP-DEPENDENT RNA HELICASE"/>
    <property type="match status" value="1"/>
</dbReference>
<dbReference type="Pfam" id="PF26026">
    <property type="entry name" value="RNA_hel_CTD"/>
    <property type="match status" value="1"/>
</dbReference>
<accession>A0A1X2HTU2</accession>
<dbReference type="GO" id="GO:0003723">
    <property type="term" value="F:RNA binding"/>
    <property type="evidence" value="ECO:0007669"/>
    <property type="project" value="TreeGrafter"/>
</dbReference>
<reference evidence="15 16" key="1">
    <citation type="submission" date="2016-07" db="EMBL/GenBank/DDBJ databases">
        <title>Pervasive Adenine N6-methylation of Active Genes in Fungi.</title>
        <authorList>
            <consortium name="DOE Joint Genome Institute"/>
            <person name="Mondo S.J."/>
            <person name="Dannebaum R.O."/>
            <person name="Kuo R.C."/>
            <person name="Labutti K."/>
            <person name="Haridas S."/>
            <person name="Kuo A."/>
            <person name="Salamov A."/>
            <person name="Ahrendt S.R."/>
            <person name="Lipzen A."/>
            <person name="Sullivan W."/>
            <person name="Andreopoulos W.B."/>
            <person name="Clum A."/>
            <person name="Lindquist E."/>
            <person name="Daum C."/>
            <person name="Ramamoorthy G.K."/>
            <person name="Gryganskyi A."/>
            <person name="Culley D."/>
            <person name="Magnuson J.K."/>
            <person name="James T.Y."/>
            <person name="O'Malley M.A."/>
            <person name="Stajich J.E."/>
            <person name="Spatafora J.W."/>
            <person name="Visel A."/>
            <person name="Grigoriev I.V."/>
        </authorList>
    </citation>
    <scope>NUCLEOTIDE SEQUENCE [LARGE SCALE GENOMIC DNA]</scope>
    <source>
        <strain evidence="15 16">NRRL 2496</strain>
    </source>
</reference>
<organism evidence="15 16">
    <name type="scientific">Syncephalastrum racemosum</name>
    <name type="common">Filamentous fungus</name>
    <dbReference type="NCBI Taxonomy" id="13706"/>
    <lineage>
        <taxon>Eukaryota</taxon>
        <taxon>Fungi</taxon>
        <taxon>Fungi incertae sedis</taxon>
        <taxon>Mucoromycota</taxon>
        <taxon>Mucoromycotina</taxon>
        <taxon>Mucoromycetes</taxon>
        <taxon>Mucorales</taxon>
        <taxon>Syncephalastraceae</taxon>
        <taxon>Syncephalastrum</taxon>
    </lineage>
</organism>
<keyword evidence="7" id="KW-0347">Helicase</keyword>
<keyword evidence="3" id="KW-0963">Cytoplasm</keyword>
<dbReference type="InterPro" id="IPR011545">
    <property type="entry name" value="DEAD/DEAH_box_helicase_dom"/>
</dbReference>
<evidence type="ECO:0000256" key="8">
    <source>
        <dbReference type="ARBA" id="ARBA00022840"/>
    </source>
</evidence>
<dbReference type="SUPFAM" id="SSF52540">
    <property type="entry name" value="P-loop containing nucleoside triphosphate hydrolases"/>
    <property type="match status" value="1"/>
</dbReference>
<keyword evidence="9" id="KW-0648">Protein biosynthesis</keyword>
<dbReference type="InterPro" id="IPR001650">
    <property type="entry name" value="Helicase_C-like"/>
</dbReference>
<dbReference type="Gene3D" id="3.40.50.300">
    <property type="entry name" value="P-loop containing nucleotide triphosphate hydrolases"/>
    <property type="match status" value="2"/>
</dbReference>
<evidence type="ECO:0000256" key="9">
    <source>
        <dbReference type="ARBA" id="ARBA00022917"/>
    </source>
</evidence>
<comment type="similarity">
    <text evidence="1">Belongs to the DEAD box helicase family. DEAH subfamily.</text>
</comment>
<dbReference type="SMART" id="SM00487">
    <property type="entry name" value="DEXDc"/>
    <property type="match status" value="1"/>
</dbReference>
<dbReference type="InterPro" id="IPR056890">
    <property type="entry name" value="UBA_DHX29-like"/>
</dbReference>
<dbReference type="InterPro" id="IPR007502">
    <property type="entry name" value="Helicase-assoc_dom"/>
</dbReference>
<dbReference type="OMA" id="LYVWESG"/>
<evidence type="ECO:0000256" key="7">
    <source>
        <dbReference type="ARBA" id="ARBA00022806"/>
    </source>
</evidence>
<dbReference type="GO" id="GO:0003724">
    <property type="term" value="F:RNA helicase activity"/>
    <property type="evidence" value="ECO:0007669"/>
    <property type="project" value="UniProtKB-EC"/>
</dbReference>
<comment type="catalytic activity">
    <reaction evidence="11">
        <text>ATP + H2O = ADP + phosphate + H(+)</text>
        <dbReference type="Rhea" id="RHEA:13065"/>
        <dbReference type="ChEBI" id="CHEBI:15377"/>
        <dbReference type="ChEBI" id="CHEBI:15378"/>
        <dbReference type="ChEBI" id="CHEBI:30616"/>
        <dbReference type="ChEBI" id="CHEBI:43474"/>
        <dbReference type="ChEBI" id="CHEBI:456216"/>
        <dbReference type="EC" id="3.6.4.13"/>
    </reaction>
</comment>
<dbReference type="CDD" id="cd17917">
    <property type="entry name" value="DEXHc_RHA-like"/>
    <property type="match status" value="1"/>
</dbReference>
<evidence type="ECO:0000256" key="5">
    <source>
        <dbReference type="ARBA" id="ARBA00022741"/>
    </source>
</evidence>
<dbReference type="InterPro" id="IPR014001">
    <property type="entry name" value="Helicase_ATP-bd"/>
</dbReference>
<dbReference type="EMBL" id="MCGN01000001">
    <property type="protein sequence ID" value="ORZ02997.1"/>
    <property type="molecule type" value="Genomic_DNA"/>
</dbReference>
<dbReference type="Pfam" id="PF21010">
    <property type="entry name" value="HA2_C"/>
    <property type="match status" value="1"/>
</dbReference>
<proteinExistence type="inferred from homology"/>
<evidence type="ECO:0000256" key="3">
    <source>
        <dbReference type="ARBA" id="ARBA00022490"/>
    </source>
</evidence>
<evidence type="ECO:0000256" key="12">
    <source>
        <dbReference type="SAM" id="MobiDB-lite"/>
    </source>
</evidence>
<dbReference type="GO" id="GO:0016787">
    <property type="term" value="F:hydrolase activity"/>
    <property type="evidence" value="ECO:0007669"/>
    <property type="project" value="UniProtKB-KW"/>
</dbReference>
<feature type="domain" description="Helicase C-terminal" evidence="14">
    <location>
        <begin position="966"/>
        <end position="1146"/>
    </location>
</feature>
<dbReference type="Pfam" id="PF00270">
    <property type="entry name" value="DEAD"/>
    <property type="match status" value="1"/>
</dbReference>
<dbReference type="FunFam" id="3.40.50.300:FF:000325">
    <property type="entry name" value="ATP-dependent RNA helicase DHX29"/>
    <property type="match status" value="1"/>
</dbReference>